<evidence type="ECO:0000259" key="5">
    <source>
        <dbReference type="Pfam" id="PF13243"/>
    </source>
</evidence>
<dbReference type="Pfam" id="PF13243">
    <property type="entry name" value="SQHop_cyclase_C"/>
    <property type="match status" value="1"/>
</dbReference>
<evidence type="ECO:0008006" key="9">
    <source>
        <dbReference type="Google" id="ProtNLM"/>
    </source>
</evidence>
<dbReference type="InterPro" id="IPR032697">
    <property type="entry name" value="SQ_cyclase_N"/>
</dbReference>
<keyword evidence="4" id="KW-0677">Repeat</keyword>
<dbReference type="SUPFAM" id="SSF81853">
    <property type="entry name" value="Family 10 polysaccharide lyase"/>
    <property type="match status" value="2"/>
</dbReference>
<evidence type="ECO:0000256" key="1">
    <source>
        <dbReference type="ARBA" id="ARBA00004999"/>
    </source>
</evidence>
<dbReference type="Gene3D" id="1.50.10.20">
    <property type="match status" value="2"/>
</dbReference>
<dbReference type="PANTHER" id="PTHR11764">
    <property type="entry name" value="TERPENE CYCLASE/MUTASE FAMILY MEMBER"/>
    <property type="match status" value="1"/>
</dbReference>
<evidence type="ECO:0000259" key="6">
    <source>
        <dbReference type="Pfam" id="PF13249"/>
    </source>
</evidence>
<evidence type="ECO:0000256" key="2">
    <source>
        <dbReference type="ARBA" id="ARBA00009755"/>
    </source>
</evidence>
<evidence type="ECO:0000313" key="8">
    <source>
        <dbReference type="Proteomes" id="UP000029095"/>
    </source>
</evidence>
<dbReference type="SUPFAM" id="SSF48239">
    <property type="entry name" value="Terpenoid cyclases/Protein prenyltransferases"/>
    <property type="match status" value="1"/>
</dbReference>
<keyword evidence="3" id="KW-0479">Metal-binding</keyword>
<feature type="domain" description="Squalene cyclase N-terminal" evidence="6">
    <location>
        <begin position="15"/>
        <end position="166"/>
    </location>
</feature>
<name>A0A086N7C8_9ACTN</name>
<evidence type="ECO:0000256" key="3">
    <source>
        <dbReference type="ARBA" id="ARBA00022723"/>
    </source>
</evidence>
<comment type="similarity">
    <text evidence="2">Belongs to the terpene cyclase/mutase family.</text>
</comment>
<dbReference type="GO" id="GO:0016104">
    <property type="term" value="P:triterpenoid biosynthetic process"/>
    <property type="evidence" value="ECO:0007669"/>
    <property type="project" value="InterPro"/>
</dbReference>
<dbReference type="EMBL" id="JNFQ01000001">
    <property type="protein sequence ID" value="KFG77046.1"/>
    <property type="molecule type" value="Genomic_DNA"/>
</dbReference>
<dbReference type="RefSeq" id="WP_043376031.1">
    <property type="nucleotide sequence ID" value="NZ_KN039946.1"/>
</dbReference>
<evidence type="ECO:0000256" key="4">
    <source>
        <dbReference type="ARBA" id="ARBA00022737"/>
    </source>
</evidence>
<gene>
    <name evidence="7" type="ORF">FM21_13590</name>
</gene>
<evidence type="ECO:0000313" key="7">
    <source>
        <dbReference type="EMBL" id="KFG77046.1"/>
    </source>
</evidence>
<dbReference type="InterPro" id="IPR008930">
    <property type="entry name" value="Terpenoid_cyclase/PrenylTrfase"/>
</dbReference>
<dbReference type="GO" id="GO:0005811">
    <property type="term" value="C:lipid droplet"/>
    <property type="evidence" value="ECO:0007669"/>
    <property type="project" value="InterPro"/>
</dbReference>
<reference evidence="7 8" key="1">
    <citation type="submission" date="2014-05" db="EMBL/GenBank/DDBJ databases">
        <title>Complete genome sequence of the Streptomyces mutabilis TRM45540.</title>
        <authorList>
            <person name="Luo X."/>
            <person name="Zhang L."/>
        </authorList>
    </citation>
    <scope>NUCLEOTIDE SEQUENCE [LARGE SCALE GENOMIC DNA]</scope>
    <source>
        <strain evidence="7 8">TRM45540</strain>
    </source>
</reference>
<protein>
    <recommendedName>
        <fullName evidence="9">Squalene--hopene cyclase</fullName>
    </recommendedName>
</protein>
<dbReference type="AlphaFoldDB" id="A0A086N7C8"/>
<dbReference type="GO" id="GO:0016866">
    <property type="term" value="F:intramolecular transferase activity"/>
    <property type="evidence" value="ECO:0007669"/>
    <property type="project" value="InterPro"/>
</dbReference>
<dbReference type="InterPro" id="IPR032696">
    <property type="entry name" value="SQ_cyclase_C"/>
</dbReference>
<dbReference type="UniPathway" id="UPA00337"/>
<dbReference type="Proteomes" id="UP000029095">
    <property type="component" value="Unassembled WGS sequence"/>
</dbReference>
<sequence>MSSETLKKRVAEAVARGTEYLYTQQRADGGWTDRLSSSAMPTALAVLAFARAGRRTYREEIQEGLDWLRQNQREDGGWSVADADPPSDVSVTAFALAALKVLDPEGSQQAIDAGTSFIDANGGNAAVFPNVRTWRELVAITWAMEGLRDVEQQPVQPLEIMLLPAGMRARASIALPGVVALGIGQSRQLPAGRARRAVQRLAEQKGLDWLRTTMATNGGIEECPLMAALVYTGLRVAGEDVGPDIQRGCLEYLKETRRADGSWAIDRDLELAVTSYAVLALAESTDVATEPRLRRTRDWLLSAQWNGPFEPLKLPAGGWSWANPSGWPESEDTAVVLTALSLLGLPHRHPAVRKALRWLYGMQNKDGSWSEWMRDSSMVHDGPCTGVTSHVVMGFHRLGIGRGPKSPIGKALRWFETTQQADGALPSLWFRDSTHGTAKVLETYAELGELSSTVPVRARAWLLENQRADGAWPEKVVEGAPDGGTAEETGWALYSLLRSGLPCWDERLVRAVEWLLDHQNDQGTWRQSMVGLYYDQLYYSDDLIAHTYGQRALARWLKLADAQGPEAGSASE</sequence>
<organism evidence="7 8">
    <name type="scientific">Streptomyces mutabilis</name>
    <dbReference type="NCBI Taxonomy" id="67332"/>
    <lineage>
        <taxon>Bacteria</taxon>
        <taxon>Bacillati</taxon>
        <taxon>Actinomycetota</taxon>
        <taxon>Actinomycetes</taxon>
        <taxon>Kitasatosporales</taxon>
        <taxon>Streptomycetaceae</taxon>
        <taxon>Streptomyces</taxon>
    </lineage>
</organism>
<dbReference type="Pfam" id="PF13249">
    <property type="entry name" value="SQHop_cyclase_N"/>
    <property type="match status" value="1"/>
</dbReference>
<dbReference type="STRING" id="1915400.FM21_13590"/>
<keyword evidence="8" id="KW-1185">Reference proteome</keyword>
<dbReference type="InterPro" id="IPR018333">
    <property type="entry name" value="Squalene_cyclase"/>
</dbReference>
<dbReference type="HOGENOM" id="CLU_023680_0_0_11"/>
<comment type="pathway">
    <text evidence="1">Secondary metabolite biosynthesis; hopanoid biosynthesis.</text>
</comment>
<proteinExistence type="inferred from homology"/>
<feature type="domain" description="Squalene cyclase C-terminal" evidence="5">
    <location>
        <begin position="274"/>
        <end position="529"/>
    </location>
</feature>
<dbReference type="GO" id="GO:0046872">
    <property type="term" value="F:metal ion binding"/>
    <property type="evidence" value="ECO:0007669"/>
    <property type="project" value="UniProtKB-KW"/>
</dbReference>
<comment type="caution">
    <text evidence="7">The sequence shown here is derived from an EMBL/GenBank/DDBJ whole genome shotgun (WGS) entry which is preliminary data.</text>
</comment>
<dbReference type="PANTHER" id="PTHR11764:SF20">
    <property type="entry name" value="LANOSTEROL SYNTHASE"/>
    <property type="match status" value="1"/>
</dbReference>
<accession>A0A086N7C8</accession>